<dbReference type="PANTHER" id="PTHR35604">
    <property type="entry name" value="TRANSPOSASE INSH FOR INSERTION SEQUENCE ELEMENT IS5A-RELATED"/>
    <property type="match status" value="1"/>
</dbReference>
<keyword evidence="4" id="KW-1185">Reference proteome</keyword>
<name>A0ABS9Y8F8_9ACTN</name>
<protein>
    <submittedName>
        <fullName evidence="3">IS1182 family transposase</fullName>
    </submittedName>
</protein>
<evidence type="ECO:0000259" key="2">
    <source>
        <dbReference type="Pfam" id="PF13751"/>
    </source>
</evidence>
<reference evidence="3" key="1">
    <citation type="submission" date="2022-03" db="EMBL/GenBank/DDBJ databases">
        <title>Streptomyces 7R015 and 7R016 isolated from Barleria lupulina in Thailand.</title>
        <authorList>
            <person name="Kanchanasin P."/>
            <person name="Phongsopitanun W."/>
            <person name="Tanasupawat S."/>
        </authorList>
    </citation>
    <scope>NUCLEOTIDE SEQUENCE</scope>
    <source>
        <strain evidence="3">7R015</strain>
    </source>
</reference>
<feature type="domain" description="Transposase DDE" evidence="2">
    <location>
        <begin position="402"/>
        <end position="524"/>
    </location>
</feature>
<sequence>MSLPPRDPGEVPAQTAEVAYLAFPKGCLCMRLREVLGPVFRDEDFAGLYPVRGKPGWSPAQLALVSILQFTEGLSDRQAAAAVRARIDWKFLLGLELTDAGFDHSLLSEFRDRNIKGRDPERLLDLLLDRMRKAGLLKRPGQQRTDSTHVLAAVRRLNRLELTAEHLRAALNALATVAPEWLAATVPVDWFDRYGRRIENYRLPRAEQERTAYFEQTGQDGVLLLDAVHGPGSAPWLRELPQVRGLQSCWDQQYVMDGGRLRARTPKEMPPSHERLESPYDPDARYSIKRGCEWSGYKIHLTEVCDSDVPHLITHVTTTVATVTDVEVTEEIHSDLDTHGLLAGEHLVDRGYVSAALLANSQAAHGVELIGPIREDVTWQGRAGQGFDVDSFAIDWDNQQATCPQGHRSVRWKPHLGRYGHPESDVFFSPKYCLPCPVRSQCTGSKTGERKVTLGPREEHEAIRRARRDQQTDTWKQRYAARAGVEAAFGQGLRLCGLRRSRYRGVDKTRFQHVLTAAALNLLRTDAWLTETPLAKTRTSRFRRLRPQ</sequence>
<accession>A0ABS9Y8F8</accession>
<evidence type="ECO:0000313" key="4">
    <source>
        <dbReference type="Proteomes" id="UP001165269"/>
    </source>
</evidence>
<evidence type="ECO:0000259" key="1">
    <source>
        <dbReference type="Pfam" id="PF05598"/>
    </source>
</evidence>
<dbReference type="Pfam" id="PF05598">
    <property type="entry name" value="DUF772"/>
    <property type="match status" value="1"/>
</dbReference>
<organism evidence="3 4">
    <name type="scientific">Streptomyces cylindrosporus</name>
    <dbReference type="NCBI Taxonomy" id="2927583"/>
    <lineage>
        <taxon>Bacteria</taxon>
        <taxon>Bacillati</taxon>
        <taxon>Actinomycetota</taxon>
        <taxon>Actinomycetes</taxon>
        <taxon>Kitasatosporales</taxon>
        <taxon>Streptomycetaceae</taxon>
        <taxon>Streptomyces</taxon>
    </lineage>
</organism>
<dbReference type="EMBL" id="JALDAY010000006">
    <property type="protein sequence ID" value="MCI3273510.1"/>
    <property type="molecule type" value="Genomic_DNA"/>
</dbReference>
<evidence type="ECO:0000313" key="3">
    <source>
        <dbReference type="EMBL" id="MCI3273510.1"/>
    </source>
</evidence>
<dbReference type="Pfam" id="PF13751">
    <property type="entry name" value="DDE_Tnp_1_6"/>
    <property type="match status" value="1"/>
</dbReference>
<gene>
    <name evidence="3" type="ORF">MQP27_20645</name>
</gene>
<dbReference type="RefSeq" id="WP_242766768.1">
    <property type="nucleotide sequence ID" value="NZ_JALDAY010000006.1"/>
</dbReference>
<dbReference type="Proteomes" id="UP001165269">
    <property type="component" value="Unassembled WGS sequence"/>
</dbReference>
<feature type="domain" description="Transposase InsH N-terminal" evidence="1">
    <location>
        <begin position="24"/>
        <end position="113"/>
    </location>
</feature>
<dbReference type="NCBIfam" id="NF033551">
    <property type="entry name" value="transpos_IS1182"/>
    <property type="match status" value="1"/>
</dbReference>
<proteinExistence type="predicted"/>
<comment type="caution">
    <text evidence="3">The sequence shown here is derived from an EMBL/GenBank/DDBJ whole genome shotgun (WGS) entry which is preliminary data.</text>
</comment>
<dbReference type="PANTHER" id="PTHR35604:SF2">
    <property type="entry name" value="TRANSPOSASE INSH FOR INSERTION SEQUENCE ELEMENT IS5A-RELATED"/>
    <property type="match status" value="1"/>
</dbReference>
<dbReference type="InterPro" id="IPR047629">
    <property type="entry name" value="IS1182_transpos"/>
</dbReference>
<dbReference type="InterPro" id="IPR008490">
    <property type="entry name" value="Transposase_InsH_N"/>
</dbReference>
<dbReference type="InterPro" id="IPR025668">
    <property type="entry name" value="Tnp_DDE_dom"/>
</dbReference>